<sequence>MTHVRPFKLTENGVALMAPTENRRRAMADFISLVSETELQNEIRSSGGYEICLSASDRNRSRAALSPSRPTFFPFFL</sequence>
<proteinExistence type="predicted"/>
<keyword evidence="2" id="KW-1185">Reference proteome</keyword>
<evidence type="ECO:0000313" key="1">
    <source>
        <dbReference type="EMBL" id="EXC17302.1"/>
    </source>
</evidence>
<name>W9RY28_9ROSA</name>
<dbReference type="EMBL" id="KE345811">
    <property type="protein sequence ID" value="EXC17302.1"/>
    <property type="molecule type" value="Genomic_DNA"/>
</dbReference>
<gene>
    <name evidence="1" type="ORF">L484_027490</name>
</gene>
<dbReference type="AlphaFoldDB" id="W9RY28"/>
<protein>
    <submittedName>
        <fullName evidence="1">Uncharacterized protein</fullName>
    </submittedName>
</protein>
<evidence type="ECO:0000313" key="2">
    <source>
        <dbReference type="Proteomes" id="UP000030645"/>
    </source>
</evidence>
<dbReference type="Proteomes" id="UP000030645">
    <property type="component" value="Unassembled WGS sequence"/>
</dbReference>
<organism evidence="1 2">
    <name type="scientific">Morus notabilis</name>
    <dbReference type="NCBI Taxonomy" id="981085"/>
    <lineage>
        <taxon>Eukaryota</taxon>
        <taxon>Viridiplantae</taxon>
        <taxon>Streptophyta</taxon>
        <taxon>Embryophyta</taxon>
        <taxon>Tracheophyta</taxon>
        <taxon>Spermatophyta</taxon>
        <taxon>Magnoliopsida</taxon>
        <taxon>eudicotyledons</taxon>
        <taxon>Gunneridae</taxon>
        <taxon>Pentapetalae</taxon>
        <taxon>rosids</taxon>
        <taxon>fabids</taxon>
        <taxon>Rosales</taxon>
        <taxon>Moraceae</taxon>
        <taxon>Moreae</taxon>
        <taxon>Morus</taxon>
    </lineage>
</organism>
<accession>W9RY28</accession>
<reference evidence="2" key="1">
    <citation type="submission" date="2013-01" db="EMBL/GenBank/DDBJ databases">
        <title>Draft Genome Sequence of a Mulberry Tree, Morus notabilis C.K. Schneid.</title>
        <authorList>
            <person name="He N."/>
            <person name="Zhao S."/>
        </authorList>
    </citation>
    <scope>NUCLEOTIDE SEQUENCE</scope>
</reference>